<name>A0A3E0HES7_9PSEU</name>
<comment type="caution">
    <text evidence="2">The sequence shown here is derived from an EMBL/GenBank/DDBJ whole genome shotgun (WGS) entry which is preliminary data.</text>
</comment>
<organism evidence="2 3">
    <name type="scientific">Kutzneria buriramensis</name>
    <dbReference type="NCBI Taxonomy" id="1045776"/>
    <lineage>
        <taxon>Bacteria</taxon>
        <taxon>Bacillati</taxon>
        <taxon>Actinomycetota</taxon>
        <taxon>Actinomycetes</taxon>
        <taxon>Pseudonocardiales</taxon>
        <taxon>Pseudonocardiaceae</taxon>
        <taxon>Kutzneria</taxon>
    </lineage>
</organism>
<protein>
    <submittedName>
        <fullName evidence="2">Uncharacterized protein (TIGR03086 family)</fullName>
    </submittedName>
</protein>
<dbReference type="InterPro" id="IPR017520">
    <property type="entry name" value="CHP03086"/>
</dbReference>
<feature type="domain" description="Mycothiol-dependent maleylpyruvate isomerase metal-binding" evidence="1">
    <location>
        <begin position="16"/>
        <end position="123"/>
    </location>
</feature>
<proteinExistence type="predicted"/>
<dbReference type="InterPro" id="IPR024344">
    <property type="entry name" value="MDMPI_metal-binding"/>
</dbReference>
<dbReference type="RefSeq" id="WP_116177142.1">
    <property type="nucleotide sequence ID" value="NZ_CP144375.1"/>
</dbReference>
<evidence type="ECO:0000313" key="2">
    <source>
        <dbReference type="EMBL" id="REH43708.1"/>
    </source>
</evidence>
<dbReference type="NCBIfam" id="TIGR03083">
    <property type="entry name" value="maleylpyruvate isomerase family mycothiol-dependent enzyme"/>
    <property type="match status" value="1"/>
</dbReference>
<dbReference type="InterPro" id="IPR017517">
    <property type="entry name" value="Maleyloyr_isom"/>
</dbReference>
<evidence type="ECO:0000259" key="1">
    <source>
        <dbReference type="Pfam" id="PF11716"/>
    </source>
</evidence>
<dbReference type="AlphaFoldDB" id="A0A3E0HES7"/>
<dbReference type="InterPro" id="IPR034660">
    <property type="entry name" value="DinB/YfiT-like"/>
</dbReference>
<dbReference type="Proteomes" id="UP000256269">
    <property type="component" value="Unassembled WGS sequence"/>
</dbReference>
<dbReference type="SUPFAM" id="SSF109854">
    <property type="entry name" value="DinB/YfiT-like putative metalloenzymes"/>
    <property type="match status" value="1"/>
</dbReference>
<dbReference type="NCBIfam" id="TIGR03086">
    <property type="entry name" value="TIGR03086 family metal-binding protein"/>
    <property type="match status" value="1"/>
</dbReference>
<evidence type="ECO:0000313" key="3">
    <source>
        <dbReference type="Proteomes" id="UP000256269"/>
    </source>
</evidence>
<dbReference type="EMBL" id="QUNO01000009">
    <property type="protein sequence ID" value="REH43708.1"/>
    <property type="molecule type" value="Genomic_DNA"/>
</dbReference>
<dbReference type="OrthoDB" id="5185819at2"/>
<keyword evidence="3" id="KW-1185">Reference proteome</keyword>
<sequence length="198" mass="20798">MLIERAAAPLLDLIPSLAGHPDDPTPCTEYTVRQLVNHLLIWGPTLAGAGSKQDVRPPAEGTDLTAGDWAAALAESVNATVKAWGDPAAWEGSTRMGSEMEMPADLVGGMIAGELVVHGWDLARAAGRDLTVDTDVAEYVEVELAKTAELGRQMGMFGPEVAVPADAPALHRVLALTGRDPHWHRAPGAASPTHGLHV</sequence>
<gene>
    <name evidence="2" type="ORF">BCF44_109251</name>
</gene>
<dbReference type="GO" id="GO:0046872">
    <property type="term" value="F:metal ion binding"/>
    <property type="evidence" value="ECO:0007669"/>
    <property type="project" value="InterPro"/>
</dbReference>
<accession>A0A3E0HES7</accession>
<dbReference type="Gene3D" id="1.20.120.450">
    <property type="entry name" value="dinb family like domain"/>
    <property type="match status" value="1"/>
</dbReference>
<dbReference type="Pfam" id="PF11716">
    <property type="entry name" value="MDMPI_N"/>
    <property type="match status" value="1"/>
</dbReference>
<reference evidence="2 3" key="1">
    <citation type="submission" date="2018-08" db="EMBL/GenBank/DDBJ databases">
        <title>Genomic Encyclopedia of Archaeal and Bacterial Type Strains, Phase II (KMG-II): from individual species to whole genera.</title>
        <authorList>
            <person name="Goeker M."/>
        </authorList>
    </citation>
    <scope>NUCLEOTIDE SEQUENCE [LARGE SCALE GENOMIC DNA]</scope>
    <source>
        <strain evidence="2 3">DSM 45791</strain>
    </source>
</reference>